<keyword evidence="7 12" id="KW-0645">Protease</keyword>
<keyword evidence="9" id="KW-0805">Transcription regulation</keyword>
<feature type="region of interest" description="Disordered" evidence="13">
    <location>
        <begin position="1"/>
        <end position="45"/>
    </location>
</feature>
<dbReference type="EC" id="3.4.11.5" evidence="12"/>
<feature type="compositionally biased region" description="Polar residues" evidence="13">
    <location>
        <begin position="218"/>
        <end position="229"/>
    </location>
</feature>
<keyword evidence="11" id="KW-0539">Nucleus</keyword>
<evidence type="ECO:0000256" key="4">
    <source>
        <dbReference type="ARBA" id="ARBA00010088"/>
    </source>
</evidence>
<sequence>MGSDDNCDLGLQQSRGGGSLLSSPSSGIYTNPQSGKVTMSLGETSSGGGGNSYFGTCWDPMLSLAHSGGGPSMASQHHQIPISPYGMYGNQGGHPVQFPNDPRFIGLAPKLPCFGSGNFSEIAGSFGGSERSQIANSGCPSNYTSNKDGIAENNSRNSSPDGNKRKRVPDYNSSKSPQGQFSSVQNETDTEQQKDVSEGGLDDSNEQNDKKSKAGKNPATSSRGNSNGKQAKDNSQDGQAPKDDCVHLRARRGQATNSHSLAERVRREKISERMKLLQDLVPGCNKITGKAVMLDEIINYVQSLQQQVEFLSMKLATVNPEVNFDIDQILSKDILHSRSLGAALHGFGPGATSSLHPSLNPLAGMQALQCTNPQLPNMSQAPNTWEDELQSMIQMGLISNQALENMGLNDRSKLAVTRARKINHITQAMDSLPELNRNLYSDIEPHKSGFLKVSDLHSIYWEQSGNPNGHPVVFLHGGPGGGTAPSNRRFFDPEFYRIVLFDQRGAGKSTPHACLEENTTWDLINDIEKLREHLQIPEWQVFGGSWGSTLSLAYSQAHPDKVTGIVLRGIFLLRKEELDWFYEGVGAAAVFPDAWESFRDLIPEEERSCFISAYNKRLNSKDLETQYEAARRWTRWEMMTTYLIPNEDQAKRGDDDKFALAFARIENHYFVNKGFFPTESFLLDNIDKIRHINTTIVQGRYDMCCPMMSAWELHKAWPEADFKVVADAGHSANELGIAAELVAANEKLKHILKRDGIVSN</sequence>
<dbReference type="NCBIfam" id="TIGR01249">
    <property type="entry name" value="pro_imino_pep_1"/>
    <property type="match status" value="1"/>
</dbReference>
<dbReference type="InterPro" id="IPR029058">
    <property type="entry name" value="AB_hydrolase_fold"/>
</dbReference>
<dbReference type="Pfam" id="PF00010">
    <property type="entry name" value="HLH"/>
    <property type="match status" value="1"/>
</dbReference>
<evidence type="ECO:0000256" key="1">
    <source>
        <dbReference type="ARBA" id="ARBA00001585"/>
    </source>
</evidence>
<keyword evidence="5 12" id="KW-0031">Aminopeptidase</keyword>
<dbReference type="PRINTS" id="PR00793">
    <property type="entry name" value="PROAMNOPTASE"/>
</dbReference>
<keyword evidence="8 12" id="KW-0378">Hydrolase</keyword>
<dbReference type="PANTHER" id="PTHR43722">
    <property type="entry name" value="PROLINE IMINOPEPTIDASE"/>
    <property type="match status" value="1"/>
</dbReference>
<evidence type="ECO:0000256" key="5">
    <source>
        <dbReference type="ARBA" id="ARBA00022438"/>
    </source>
</evidence>
<gene>
    <name evidence="15" type="ORF">C5167_037389</name>
</gene>
<dbReference type="CDD" id="cd18919">
    <property type="entry name" value="bHLH_AtBPE_like"/>
    <property type="match status" value="1"/>
</dbReference>
<dbReference type="InterPro" id="IPR002410">
    <property type="entry name" value="Peptidase_S33"/>
</dbReference>
<evidence type="ECO:0000256" key="3">
    <source>
        <dbReference type="ARBA" id="ARBA00004496"/>
    </source>
</evidence>
<feature type="compositionally biased region" description="Polar residues" evidence="13">
    <location>
        <begin position="130"/>
        <end position="161"/>
    </location>
</feature>
<evidence type="ECO:0000256" key="9">
    <source>
        <dbReference type="ARBA" id="ARBA00023015"/>
    </source>
</evidence>
<dbReference type="SUPFAM" id="SSF53474">
    <property type="entry name" value="alpha/beta-Hydrolases"/>
    <property type="match status" value="1"/>
</dbReference>
<dbReference type="EMBL" id="CM010715">
    <property type="protein sequence ID" value="RZC44442.1"/>
    <property type="molecule type" value="Genomic_DNA"/>
</dbReference>
<dbReference type="InterPro" id="IPR011598">
    <property type="entry name" value="bHLH_dom"/>
</dbReference>
<dbReference type="GO" id="GO:0046983">
    <property type="term" value="F:protein dimerization activity"/>
    <property type="evidence" value="ECO:0007669"/>
    <property type="project" value="InterPro"/>
</dbReference>
<dbReference type="PROSITE" id="PS50888">
    <property type="entry name" value="BHLH"/>
    <property type="match status" value="1"/>
</dbReference>
<comment type="similarity">
    <text evidence="4 12">Belongs to the peptidase S33 family.</text>
</comment>
<evidence type="ECO:0000259" key="14">
    <source>
        <dbReference type="PROSITE" id="PS50888"/>
    </source>
</evidence>
<dbReference type="GO" id="GO:0005737">
    <property type="term" value="C:cytoplasm"/>
    <property type="evidence" value="ECO:0007669"/>
    <property type="project" value="UniProtKB-SubCell"/>
</dbReference>
<dbReference type="InterPro" id="IPR000073">
    <property type="entry name" value="AB_hydrolase_1"/>
</dbReference>
<keyword evidence="6" id="KW-0963">Cytoplasm</keyword>
<feature type="compositionally biased region" description="Low complexity" evidence="13">
    <location>
        <begin position="9"/>
        <end position="27"/>
    </location>
</feature>
<dbReference type="FunFam" id="4.10.280.10:FF:000002">
    <property type="entry name" value="Basic helix-loop-helix transcription factor"/>
    <property type="match status" value="1"/>
</dbReference>
<evidence type="ECO:0000256" key="11">
    <source>
        <dbReference type="ARBA" id="ARBA00023242"/>
    </source>
</evidence>
<evidence type="ECO:0000256" key="10">
    <source>
        <dbReference type="ARBA" id="ARBA00023163"/>
    </source>
</evidence>
<evidence type="ECO:0000313" key="15">
    <source>
        <dbReference type="EMBL" id="RZC44442.1"/>
    </source>
</evidence>
<dbReference type="Gramene" id="RZC44442">
    <property type="protein sequence ID" value="RZC44442"/>
    <property type="gene ID" value="C5167_037389"/>
</dbReference>
<dbReference type="GO" id="GO:0004177">
    <property type="term" value="F:aminopeptidase activity"/>
    <property type="evidence" value="ECO:0007669"/>
    <property type="project" value="UniProtKB-KW"/>
</dbReference>
<dbReference type="Gene3D" id="3.40.50.1820">
    <property type="entry name" value="alpha/beta hydrolase"/>
    <property type="match status" value="1"/>
</dbReference>
<feature type="compositionally biased region" description="Polar residues" evidence="13">
    <location>
        <begin position="28"/>
        <end position="44"/>
    </location>
</feature>
<evidence type="ECO:0000256" key="6">
    <source>
        <dbReference type="ARBA" id="ARBA00022490"/>
    </source>
</evidence>
<dbReference type="GO" id="GO:0006508">
    <property type="term" value="P:proteolysis"/>
    <property type="evidence" value="ECO:0007669"/>
    <property type="project" value="UniProtKB-KW"/>
</dbReference>
<feature type="domain" description="BHLH" evidence="14">
    <location>
        <begin position="254"/>
        <end position="304"/>
    </location>
</feature>
<name>A0A4Y7I9P6_PAPSO</name>
<organism evidence="15 16">
    <name type="scientific">Papaver somniferum</name>
    <name type="common">Opium poppy</name>
    <dbReference type="NCBI Taxonomy" id="3469"/>
    <lineage>
        <taxon>Eukaryota</taxon>
        <taxon>Viridiplantae</taxon>
        <taxon>Streptophyta</taxon>
        <taxon>Embryophyta</taxon>
        <taxon>Tracheophyta</taxon>
        <taxon>Spermatophyta</taxon>
        <taxon>Magnoliopsida</taxon>
        <taxon>Ranunculales</taxon>
        <taxon>Papaveraceae</taxon>
        <taxon>Papaveroideae</taxon>
        <taxon>Papaver</taxon>
    </lineage>
</organism>
<feature type="compositionally biased region" description="Polar residues" evidence="13">
    <location>
        <begin position="171"/>
        <end position="187"/>
    </location>
</feature>
<feature type="region of interest" description="Disordered" evidence="13">
    <location>
        <begin position="127"/>
        <end position="242"/>
    </location>
</feature>
<protein>
    <recommendedName>
        <fullName evidence="12">Proline iminopeptidase</fullName>
        <ecNumber evidence="12">3.4.11.5</ecNumber>
    </recommendedName>
</protein>
<dbReference type="SMART" id="SM00353">
    <property type="entry name" value="HLH"/>
    <property type="match status" value="1"/>
</dbReference>
<evidence type="ECO:0000256" key="8">
    <source>
        <dbReference type="ARBA" id="ARBA00022801"/>
    </source>
</evidence>
<dbReference type="PANTHER" id="PTHR43722:SF1">
    <property type="entry name" value="PROLINE IMINOPEPTIDASE"/>
    <property type="match status" value="1"/>
</dbReference>
<dbReference type="GO" id="GO:0005634">
    <property type="term" value="C:nucleus"/>
    <property type="evidence" value="ECO:0007669"/>
    <property type="project" value="UniProtKB-SubCell"/>
</dbReference>
<dbReference type="SUPFAM" id="SSF47459">
    <property type="entry name" value="HLH, helix-loop-helix DNA-binding domain"/>
    <property type="match status" value="1"/>
</dbReference>
<feature type="compositionally biased region" description="Basic and acidic residues" evidence="13">
    <location>
        <begin position="230"/>
        <end position="242"/>
    </location>
</feature>
<comment type="catalytic activity">
    <reaction evidence="1 12">
        <text>Release of N-terminal proline from a peptide.</text>
        <dbReference type="EC" id="3.4.11.5"/>
    </reaction>
</comment>
<comment type="subcellular location">
    <subcellularLocation>
        <location evidence="3">Cytoplasm</location>
    </subcellularLocation>
    <subcellularLocation>
        <location evidence="2">Nucleus</location>
    </subcellularLocation>
</comment>
<keyword evidence="16" id="KW-1185">Reference proteome</keyword>
<dbReference type="AlphaFoldDB" id="A0A4Y7I9P6"/>
<reference evidence="15 16" key="1">
    <citation type="journal article" date="2018" name="Science">
        <title>The opium poppy genome and morphinan production.</title>
        <authorList>
            <person name="Guo L."/>
            <person name="Winzer T."/>
            <person name="Yang X."/>
            <person name="Li Y."/>
            <person name="Ning Z."/>
            <person name="He Z."/>
            <person name="Teodor R."/>
            <person name="Lu Y."/>
            <person name="Bowser T.A."/>
            <person name="Graham I.A."/>
            <person name="Ye K."/>
        </authorList>
    </citation>
    <scope>NUCLEOTIDE SEQUENCE [LARGE SCALE GENOMIC DNA]</scope>
    <source>
        <strain evidence="16">cv. HN1</strain>
        <tissue evidence="15">Leaves</tissue>
    </source>
</reference>
<dbReference type="GO" id="GO:0080090">
    <property type="term" value="P:regulation of primary metabolic process"/>
    <property type="evidence" value="ECO:0007669"/>
    <property type="project" value="UniProtKB-ARBA"/>
</dbReference>
<dbReference type="Gene3D" id="4.10.280.10">
    <property type="entry name" value="Helix-loop-helix DNA-binding domain"/>
    <property type="match status" value="1"/>
</dbReference>
<evidence type="ECO:0000256" key="13">
    <source>
        <dbReference type="SAM" id="MobiDB-lite"/>
    </source>
</evidence>
<evidence type="ECO:0000256" key="7">
    <source>
        <dbReference type="ARBA" id="ARBA00022670"/>
    </source>
</evidence>
<proteinExistence type="inferred from homology"/>
<evidence type="ECO:0000256" key="2">
    <source>
        <dbReference type="ARBA" id="ARBA00004123"/>
    </source>
</evidence>
<dbReference type="InterPro" id="IPR036638">
    <property type="entry name" value="HLH_DNA-bd_sf"/>
</dbReference>
<keyword evidence="10" id="KW-0804">Transcription</keyword>
<evidence type="ECO:0000313" key="16">
    <source>
        <dbReference type="Proteomes" id="UP000316621"/>
    </source>
</evidence>
<evidence type="ECO:0000256" key="12">
    <source>
        <dbReference type="RuleBase" id="RU003421"/>
    </source>
</evidence>
<dbReference type="STRING" id="3469.A0A4Y7I9P6"/>
<accession>A0A4Y7I9P6</accession>
<dbReference type="Proteomes" id="UP000316621">
    <property type="component" value="Chromosome 1"/>
</dbReference>
<dbReference type="InterPro" id="IPR005944">
    <property type="entry name" value="Pro_iminopeptidase"/>
</dbReference>
<dbReference type="Pfam" id="PF00561">
    <property type="entry name" value="Abhydrolase_1"/>
    <property type="match status" value="1"/>
</dbReference>